<evidence type="ECO:0000259" key="3">
    <source>
        <dbReference type="PROSITE" id="PS50110"/>
    </source>
</evidence>
<evidence type="ECO:0000256" key="1">
    <source>
        <dbReference type="ARBA" id="ARBA00022553"/>
    </source>
</evidence>
<name>A0A4Y9T0N2_9BURK</name>
<dbReference type="RefSeq" id="WP_135189670.1">
    <property type="nucleotide sequence ID" value="NZ_SPUM01000061.1"/>
</dbReference>
<comment type="caution">
    <text evidence="4">The sequence shown here is derived from an EMBL/GenBank/DDBJ whole genome shotgun (WGS) entry which is preliminary data.</text>
</comment>
<dbReference type="InterPro" id="IPR050595">
    <property type="entry name" value="Bact_response_regulator"/>
</dbReference>
<keyword evidence="1 2" id="KW-0597">Phosphoprotein</keyword>
<dbReference type="Pfam" id="PF00072">
    <property type="entry name" value="Response_reg"/>
    <property type="match status" value="1"/>
</dbReference>
<evidence type="ECO:0000313" key="5">
    <source>
        <dbReference type="Proteomes" id="UP000297258"/>
    </source>
</evidence>
<dbReference type="PANTHER" id="PTHR44591:SF19">
    <property type="entry name" value="TWO-COMPONENT RESPONSE REGULATOR-RELATED"/>
    <property type="match status" value="1"/>
</dbReference>
<dbReference type="PANTHER" id="PTHR44591">
    <property type="entry name" value="STRESS RESPONSE REGULATOR PROTEIN 1"/>
    <property type="match status" value="1"/>
</dbReference>
<organism evidence="4 5">
    <name type="scientific">Massilia horti</name>
    <dbReference type="NCBI Taxonomy" id="2562153"/>
    <lineage>
        <taxon>Bacteria</taxon>
        <taxon>Pseudomonadati</taxon>
        <taxon>Pseudomonadota</taxon>
        <taxon>Betaproteobacteria</taxon>
        <taxon>Burkholderiales</taxon>
        <taxon>Oxalobacteraceae</taxon>
        <taxon>Telluria group</taxon>
        <taxon>Massilia</taxon>
    </lineage>
</organism>
<reference evidence="4 5" key="1">
    <citation type="submission" date="2019-03" db="EMBL/GenBank/DDBJ databases">
        <title>Draft genome of Massilia hortus sp. nov., a novel bacterial species of the Oxalobacteraceae family.</title>
        <authorList>
            <person name="Peta V."/>
            <person name="Raths R."/>
            <person name="Bucking H."/>
        </authorList>
    </citation>
    <scope>NUCLEOTIDE SEQUENCE [LARGE SCALE GENOMIC DNA]</scope>
    <source>
        <strain evidence="4 5">ONC3</strain>
    </source>
</reference>
<dbReference type="CDD" id="cd17569">
    <property type="entry name" value="REC_HupR-like"/>
    <property type="match status" value="1"/>
</dbReference>
<feature type="modified residue" description="4-aspartylphosphate" evidence="2">
    <location>
        <position position="56"/>
    </location>
</feature>
<proteinExistence type="predicted"/>
<feature type="domain" description="Response regulatory" evidence="3">
    <location>
        <begin position="3"/>
        <end position="122"/>
    </location>
</feature>
<dbReference type="Gene3D" id="3.40.50.2300">
    <property type="match status" value="1"/>
</dbReference>
<keyword evidence="5" id="KW-1185">Reference proteome</keyword>
<dbReference type="AlphaFoldDB" id="A0A4Y9T0N2"/>
<sequence length="184" mass="21180">MRRVMLVDDDALVLRALERAMLPLFHGEDVRLETFSDPELALLRCGEVWFDVVMSDYRMPGLNGAEFLQVVKRLQPDAVRIVLSASSDFGEVSNAINRAEIFRYLAKPWEAQELRAIFAQAFERFDQAREIRRRLDGAPRLSAEELELRKLEEEEPGITFVRRGPDGAVYLEQDNADAAWPREE</sequence>
<dbReference type="GO" id="GO:0000160">
    <property type="term" value="P:phosphorelay signal transduction system"/>
    <property type="evidence" value="ECO:0007669"/>
    <property type="project" value="InterPro"/>
</dbReference>
<dbReference type="Proteomes" id="UP000297258">
    <property type="component" value="Unassembled WGS sequence"/>
</dbReference>
<gene>
    <name evidence="4" type="ORF">E4O92_10255</name>
</gene>
<dbReference type="SMART" id="SM00448">
    <property type="entry name" value="REC"/>
    <property type="match status" value="1"/>
</dbReference>
<dbReference type="InterPro" id="IPR011006">
    <property type="entry name" value="CheY-like_superfamily"/>
</dbReference>
<dbReference type="OrthoDB" id="9774747at2"/>
<dbReference type="InterPro" id="IPR001789">
    <property type="entry name" value="Sig_transdc_resp-reg_receiver"/>
</dbReference>
<protein>
    <submittedName>
        <fullName evidence="4">Response regulator</fullName>
    </submittedName>
</protein>
<accession>A0A4Y9T0N2</accession>
<dbReference type="SUPFAM" id="SSF52172">
    <property type="entry name" value="CheY-like"/>
    <property type="match status" value="1"/>
</dbReference>
<evidence type="ECO:0000256" key="2">
    <source>
        <dbReference type="PROSITE-ProRule" id="PRU00169"/>
    </source>
</evidence>
<dbReference type="EMBL" id="SPUM01000061">
    <property type="protein sequence ID" value="TFW32339.1"/>
    <property type="molecule type" value="Genomic_DNA"/>
</dbReference>
<evidence type="ECO:0000313" key="4">
    <source>
        <dbReference type="EMBL" id="TFW32339.1"/>
    </source>
</evidence>
<dbReference type="PROSITE" id="PS50110">
    <property type="entry name" value="RESPONSE_REGULATORY"/>
    <property type="match status" value="1"/>
</dbReference>